<evidence type="ECO:0000256" key="3">
    <source>
        <dbReference type="ARBA" id="ARBA00022475"/>
    </source>
</evidence>
<feature type="transmembrane region" description="Helical" evidence="7">
    <location>
        <begin position="73"/>
        <end position="90"/>
    </location>
</feature>
<evidence type="ECO:0000256" key="1">
    <source>
        <dbReference type="ARBA" id="ARBA00004651"/>
    </source>
</evidence>
<evidence type="ECO:0000313" key="9">
    <source>
        <dbReference type="Proteomes" id="UP001579974"/>
    </source>
</evidence>
<keyword evidence="4 7" id="KW-0812">Transmembrane</keyword>
<dbReference type="NCBIfam" id="TIGR00427">
    <property type="entry name" value="NAAT family transporter"/>
    <property type="match status" value="1"/>
</dbReference>
<dbReference type="PANTHER" id="PTHR33508:SF1">
    <property type="entry name" value="UPF0056 MEMBRANE PROTEIN YHCE"/>
    <property type="match status" value="1"/>
</dbReference>
<keyword evidence="3" id="KW-1003">Cell membrane</keyword>
<comment type="subcellular location">
    <subcellularLocation>
        <location evidence="1 7">Cell membrane</location>
        <topology evidence="1 7">Multi-pass membrane protein</topology>
    </subcellularLocation>
</comment>
<dbReference type="Proteomes" id="UP001579974">
    <property type="component" value="Unassembled WGS sequence"/>
</dbReference>
<feature type="transmembrane region" description="Helical" evidence="7">
    <location>
        <begin position="111"/>
        <end position="133"/>
    </location>
</feature>
<feature type="transmembrane region" description="Helical" evidence="7">
    <location>
        <begin position="45"/>
        <end position="67"/>
    </location>
</feature>
<evidence type="ECO:0000256" key="6">
    <source>
        <dbReference type="ARBA" id="ARBA00023136"/>
    </source>
</evidence>
<gene>
    <name evidence="8" type="ORF">KKP3000_001622</name>
</gene>
<accession>A0ABV5AJI0</accession>
<proteinExistence type="inferred from homology"/>
<keyword evidence="5 7" id="KW-1133">Transmembrane helix</keyword>
<evidence type="ECO:0000256" key="4">
    <source>
        <dbReference type="ARBA" id="ARBA00022692"/>
    </source>
</evidence>
<keyword evidence="6 7" id="KW-0472">Membrane</keyword>
<dbReference type="InterPro" id="IPR002771">
    <property type="entry name" value="Multi_antbiot-R_MarC"/>
</dbReference>
<sequence length="208" mass="22517">MMLSYFIHALISVFAVLNPLGILPTFLAITDGKHPVERRRIARKAIVYSFFIVLVFLLLGHLILTLFGITIEAFRVAGGILVFFIAFQLLNAQPSHIQTPHEDESQQKPDITLTPLALPIIAGPGTIATVMALAAGPNIVMHSAAVFVACVIVLAGTYCIFHYASSINRYIGHTGLNVITRLMGFILTIIAVQMAATGLIGLFPGWAH</sequence>
<feature type="transmembrane region" description="Helical" evidence="7">
    <location>
        <begin position="139"/>
        <end position="161"/>
    </location>
</feature>
<organism evidence="8 9">
    <name type="scientific">Alicyclobacillus fastidiosus</name>
    <dbReference type="NCBI Taxonomy" id="392011"/>
    <lineage>
        <taxon>Bacteria</taxon>
        <taxon>Bacillati</taxon>
        <taxon>Bacillota</taxon>
        <taxon>Bacilli</taxon>
        <taxon>Bacillales</taxon>
        <taxon>Alicyclobacillaceae</taxon>
        <taxon>Alicyclobacillus</taxon>
    </lineage>
</organism>
<dbReference type="EMBL" id="JBDXSU010000022">
    <property type="protein sequence ID" value="MFB5192419.1"/>
    <property type="molecule type" value="Genomic_DNA"/>
</dbReference>
<protein>
    <recommendedName>
        <fullName evidence="7">UPF0056 membrane protein</fullName>
    </recommendedName>
</protein>
<comment type="similarity">
    <text evidence="2 7">Belongs to the UPF0056 (MarC) family.</text>
</comment>
<dbReference type="RefSeq" id="WP_275476993.1">
    <property type="nucleotide sequence ID" value="NZ_CP162940.1"/>
</dbReference>
<evidence type="ECO:0000313" key="8">
    <source>
        <dbReference type="EMBL" id="MFB5192419.1"/>
    </source>
</evidence>
<evidence type="ECO:0000256" key="7">
    <source>
        <dbReference type="RuleBase" id="RU362048"/>
    </source>
</evidence>
<dbReference type="Pfam" id="PF01914">
    <property type="entry name" value="MarC"/>
    <property type="match status" value="1"/>
</dbReference>
<reference evidence="8 9" key="1">
    <citation type="journal article" date="2024" name="Int. J. Mol. Sci.">
        <title>Exploration of Alicyclobacillus spp. Genome in Search of Antibiotic Resistance.</title>
        <authorList>
            <person name="Bucka-Kolendo J."/>
            <person name="Kiousi D.E."/>
            <person name="Dekowska A."/>
            <person name="Mikolajczuk-Szczyrba A."/>
            <person name="Karadedos D.M."/>
            <person name="Michael P."/>
            <person name="Galanis A."/>
            <person name="Sokolowska B."/>
        </authorList>
    </citation>
    <scope>NUCLEOTIDE SEQUENCE [LARGE SCALE GENOMIC DNA]</scope>
    <source>
        <strain evidence="8 9">KKP 3000</strain>
    </source>
</reference>
<feature type="transmembrane region" description="Helical" evidence="7">
    <location>
        <begin position="6"/>
        <end position="29"/>
    </location>
</feature>
<dbReference type="PANTHER" id="PTHR33508">
    <property type="entry name" value="UPF0056 MEMBRANE PROTEIN YHCE"/>
    <property type="match status" value="1"/>
</dbReference>
<comment type="caution">
    <text evidence="8">The sequence shown here is derived from an EMBL/GenBank/DDBJ whole genome shotgun (WGS) entry which is preliminary data.</text>
</comment>
<evidence type="ECO:0000256" key="2">
    <source>
        <dbReference type="ARBA" id="ARBA00009784"/>
    </source>
</evidence>
<feature type="transmembrane region" description="Helical" evidence="7">
    <location>
        <begin position="182"/>
        <end position="207"/>
    </location>
</feature>
<keyword evidence="9" id="KW-1185">Reference proteome</keyword>
<name>A0ABV5AJI0_9BACL</name>
<evidence type="ECO:0000256" key="5">
    <source>
        <dbReference type="ARBA" id="ARBA00022989"/>
    </source>
</evidence>